<keyword evidence="2" id="KW-0732">Signal</keyword>
<dbReference type="AlphaFoldDB" id="A0A9X3X8J8"/>
<feature type="transmembrane region" description="Helical" evidence="1">
    <location>
        <begin position="130"/>
        <end position="151"/>
    </location>
</feature>
<feature type="domain" description="CAAX prenyl protease 2/Lysostaphin resistance protein A-like" evidence="3">
    <location>
        <begin position="211"/>
        <end position="296"/>
    </location>
</feature>
<feature type="transmembrane region" description="Helical" evidence="1">
    <location>
        <begin position="212"/>
        <end position="230"/>
    </location>
</feature>
<feature type="chain" id="PRO_5040974253" evidence="2">
    <location>
        <begin position="21"/>
        <end position="318"/>
    </location>
</feature>
<keyword evidence="4" id="KW-0378">Hydrolase</keyword>
<comment type="caution">
    <text evidence="4">The sequence shown here is derived from an EMBL/GenBank/DDBJ whole genome shotgun (WGS) entry which is preliminary data.</text>
</comment>
<name>A0A9X3X8J8_9BACT</name>
<evidence type="ECO:0000259" key="3">
    <source>
        <dbReference type="Pfam" id="PF02517"/>
    </source>
</evidence>
<feature type="transmembrane region" description="Helical" evidence="1">
    <location>
        <begin position="75"/>
        <end position="94"/>
    </location>
</feature>
<gene>
    <name evidence="4" type="ORF">KEG57_26830</name>
</gene>
<organism evidence="4 5">
    <name type="scientific">Polyangium jinanense</name>
    <dbReference type="NCBI Taxonomy" id="2829994"/>
    <lineage>
        <taxon>Bacteria</taxon>
        <taxon>Pseudomonadati</taxon>
        <taxon>Myxococcota</taxon>
        <taxon>Polyangia</taxon>
        <taxon>Polyangiales</taxon>
        <taxon>Polyangiaceae</taxon>
        <taxon>Polyangium</taxon>
    </lineage>
</organism>
<protein>
    <submittedName>
        <fullName evidence="4">CPBP family intramembrane metalloprotease</fullName>
        <ecNumber evidence="4">3.4.24.-</ecNumber>
    </submittedName>
</protein>
<sequence length="318" mass="35836">MFDLASTLLAAAAGPTGARAAPTLFETATKALFPVAAYLALAPVLWFFFRGTWRELDVAAHEHQRKTLASGSYDYRPAVLFVTTALVLTLQEYYGGRDFYENHLKPFLRELEKQGGFGVDLRKWNELYGYGWWAFTRVFGYVAVPMIIWKICFRKDSLLDMGLRVRGFLKHAWIYGLCLAVVVPAVVIVSRAPDFGTYYPFYKQCSRSWFDLAMWEMMYFAQFFALEVFFRGFWLSGLRTTLGSGAIFAMCVPYCMIHYGKPYLEAAGAVVAGIALGSLAMRTKSIYSGFLVHVTVALLMDLLALSHRNALPTSLWGP</sequence>
<feature type="transmembrane region" description="Helical" evidence="1">
    <location>
        <begin position="242"/>
        <end position="260"/>
    </location>
</feature>
<keyword evidence="1" id="KW-0812">Transmembrane</keyword>
<evidence type="ECO:0000256" key="2">
    <source>
        <dbReference type="SAM" id="SignalP"/>
    </source>
</evidence>
<keyword evidence="4" id="KW-0645">Protease</keyword>
<keyword evidence="1" id="KW-1133">Transmembrane helix</keyword>
<feature type="transmembrane region" description="Helical" evidence="1">
    <location>
        <begin position="172"/>
        <end position="192"/>
    </location>
</feature>
<feature type="transmembrane region" description="Helical" evidence="1">
    <location>
        <begin position="30"/>
        <end position="49"/>
    </location>
</feature>
<evidence type="ECO:0000256" key="1">
    <source>
        <dbReference type="SAM" id="Phobius"/>
    </source>
</evidence>
<dbReference type="InterPro" id="IPR003675">
    <property type="entry name" value="Rce1/LyrA-like_dom"/>
</dbReference>
<dbReference type="EMBL" id="JAGTJJ010000018">
    <property type="protein sequence ID" value="MDC3984153.1"/>
    <property type="molecule type" value="Genomic_DNA"/>
</dbReference>
<dbReference type="Proteomes" id="UP001151081">
    <property type="component" value="Unassembled WGS sequence"/>
</dbReference>
<reference evidence="4 5" key="1">
    <citation type="submission" date="2021-04" db="EMBL/GenBank/DDBJ databases">
        <title>Genome analysis of Polyangium sp.</title>
        <authorList>
            <person name="Li Y."/>
            <person name="Wang J."/>
        </authorList>
    </citation>
    <scope>NUCLEOTIDE SEQUENCE [LARGE SCALE GENOMIC DNA]</scope>
    <source>
        <strain evidence="4 5">SDU14</strain>
    </source>
</reference>
<dbReference type="GO" id="GO:0080120">
    <property type="term" value="P:CAAX-box protein maturation"/>
    <property type="evidence" value="ECO:0007669"/>
    <property type="project" value="UniProtKB-ARBA"/>
</dbReference>
<dbReference type="Pfam" id="PF02517">
    <property type="entry name" value="Rce1-like"/>
    <property type="match status" value="1"/>
</dbReference>
<keyword evidence="5" id="KW-1185">Reference proteome</keyword>
<evidence type="ECO:0000313" key="5">
    <source>
        <dbReference type="Proteomes" id="UP001151081"/>
    </source>
</evidence>
<dbReference type="GO" id="GO:0008237">
    <property type="term" value="F:metallopeptidase activity"/>
    <property type="evidence" value="ECO:0007669"/>
    <property type="project" value="UniProtKB-KW"/>
</dbReference>
<accession>A0A9X3X8J8</accession>
<feature type="signal peptide" evidence="2">
    <location>
        <begin position="1"/>
        <end position="20"/>
    </location>
</feature>
<proteinExistence type="predicted"/>
<dbReference type="GO" id="GO:0004175">
    <property type="term" value="F:endopeptidase activity"/>
    <property type="evidence" value="ECO:0007669"/>
    <property type="project" value="UniProtKB-ARBA"/>
</dbReference>
<dbReference type="RefSeq" id="WP_272425309.1">
    <property type="nucleotide sequence ID" value="NZ_JAGTJJ010000018.1"/>
</dbReference>
<keyword evidence="1" id="KW-0472">Membrane</keyword>
<feature type="transmembrane region" description="Helical" evidence="1">
    <location>
        <begin position="290"/>
        <end position="308"/>
    </location>
</feature>
<dbReference type="EC" id="3.4.24.-" evidence="4"/>
<evidence type="ECO:0000313" key="4">
    <source>
        <dbReference type="EMBL" id="MDC3984153.1"/>
    </source>
</evidence>
<feature type="transmembrane region" description="Helical" evidence="1">
    <location>
        <begin position="266"/>
        <end position="283"/>
    </location>
</feature>
<keyword evidence="4" id="KW-0482">Metalloprotease</keyword>